<dbReference type="PANTHER" id="PTHR24394">
    <property type="entry name" value="ZINC FINGER PROTEIN"/>
    <property type="match status" value="1"/>
</dbReference>
<evidence type="ECO:0000256" key="6">
    <source>
        <dbReference type="ARBA" id="ARBA00023242"/>
    </source>
</evidence>
<evidence type="ECO:0000259" key="9">
    <source>
        <dbReference type="PROSITE" id="PS50097"/>
    </source>
</evidence>
<dbReference type="EMBL" id="VTPC01002535">
    <property type="protein sequence ID" value="KAF2899904.1"/>
    <property type="molecule type" value="Genomic_DNA"/>
</dbReference>
<comment type="subcellular location">
    <subcellularLocation>
        <location evidence="1">Nucleus</location>
    </subcellularLocation>
</comment>
<dbReference type="InterPro" id="IPR036236">
    <property type="entry name" value="Znf_C2H2_sf"/>
</dbReference>
<keyword evidence="4 7" id="KW-0863">Zinc-finger</keyword>
<dbReference type="GO" id="GO:0000981">
    <property type="term" value="F:DNA-binding transcription factor activity, RNA polymerase II-specific"/>
    <property type="evidence" value="ECO:0007669"/>
    <property type="project" value="TreeGrafter"/>
</dbReference>
<dbReference type="CDD" id="cd18315">
    <property type="entry name" value="BTB_POZ_BAB-like"/>
    <property type="match status" value="1"/>
</dbReference>
<keyword evidence="5" id="KW-0862">Zinc</keyword>
<keyword evidence="6" id="KW-0539">Nucleus</keyword>
<dbReference type="SUPFAM" id="SSF57667">
    <property type="entry name" value="beta-beta-alpha zinc fingers"/>
    <property type="match status" value="1"/>
</dbReference>
<evidence type="ECO:0008006" key="13">
    <source>
        <dbReference type="Google" id="ProtNLM"/>
    </source>
</evidence>
<comment type="caution">
    <text evidence="11">The sequence shown here is derived from an EMBL/GenBank/DDBJ whole genome shotgun (WGS) entry which is preliminary data.</text>
</comment>
<evidence type="ECO:0000313" key="11">
    <source>
        <dbReference type="EMBL" id="KAF2899904.1"/>
    </source>
</evidence>
<evidence type="ECO:0000256" key="1">
    <source>
        <dbReference type="ARBA" id="ARBA00004123"/>
    </source>
</evidence>
<evidence type="ECO:0000256" key="7">
    <source>
        <dbReference type="PROSITE-ProRule" id="PRU00042"/>
    </source>
</evidence>
<evidence type="ECO:0000259" key="10">
    <source>
        <dbReference type="PROSITE" id="PS50157"/>
    </source>
</evidence>
<evidence type="ECO:0000256" key="8">
    <source>
        <dbReference type="SAM" id="MobiDB-lite"/>
    </source>
</evidence>
<feature type="compositionally biased region" description="Basic and acidic residues" evidence="8">
    <location>
        <begin position="342"/>
        <end position="354"/>
    </location>
</feature>
<dbReference type="PROSITE" id="PS50097">
    <property type="entry name" value="BTB"/>
    <property type="match status" value="1"/>
</dbReference>
<proteinExistence type="predicted"/>
<evidence type="ECO:0000256" key="2">
    <source>
        <dbReference type="ARBA" id="ARBA00022723"/>
    </source>
</evidence>
<feature type="domain" description="C2H2-type" evidence="10">
    <location>
        <begin position="356"/>
        <end position="374"/>
    </location>
</feature>
<accession>A0A8K0D625</accession>
<name>A0A8K0D625_IGNLU</name>
<evidence type="ECO:0000256" key="4">
    <source>
        <dbReference type="ARBA" id="ARBA00022771"/>
    </source>
</evidence>
<evidence type="ECO:0000256" key="3">
    <source>
        <dbReference type="ARBA" id="ARBA00022737"/>
    </source>
</evidence>
<reference evidence="11" key="1">
    <citation type="submission" date="2019-08" db="EMBL/GenBank/DDBJ databases">
        <title>The genome of the North American firefly Photinus pyralis.</title>
        <authorList>
            <consortium name="Photinus pyralis genome working group"/>
            <person name="Fallon T.R."/>
            <person name="Sander Lower S.E."/>
            <person name="Weng J.-K."/>
        </authorList>
    </citation>
    <scope>NUCLEOTIDE SEQUENCE</scope>
    <source>
        <strain evidence="11">TRF0915ILg1</strain>
        <tissue evidence="11">Whole body</tissue>
    </source>
</reference>
<feature type="region of interest" description="Disordered" evidence="8">
    <location>
        <begin position="263"/>
        <end position="289"/>
    </location>
</feature>
<evidence type="ECO:0000313" key="12">
    <source>
        <dbReference type="Proteomes" id="UP000801492"/>
    </source>
</evidence>
<dbReference type="SUPFAM" id="SSF54695">
    <property type="entry name" value="POZ domain"/>
    <property type="match status" value="1"/>
</dbReference>
<gene>
    <name evidence="11" type="ORF">ILUMI_06282</name>
</gene>
<dbReference type="Gene3D" id="3.30.710.10">
    <property type="entry name" value="Potassium Channel Kv1.1, Chain A"/>
    <property type="match status" value="1"/>
</dbReference>
<dbReference type="GO" id="GO:0005634">
    <property type="term" value="C:nucleus"/>
    <property type="evidence" value="ECO:0007669"/>
    <property type="project" value="UniProtKB-SubCell"/>
</dbReference>
<keyword evidence="2" id="KW-0479">Metal-binding</keyword>
<dbReference type="Pfam" id="PF00651">
    <property type="entry name" value="BTB"/>
    <property type="match status" value="1"/>
</dbReference>
<dbReference type="PROSITE" id="PS50157">
    <property type="entry name" value="ZINC_FINGER_C2H2_2"/>
    <property type="match status" value="1"/>
</dbReference>
<dbReference type="FunFam" id="3.30.160.60:FF:000446">
    <property type="entry name" value="Zinc finger protein"/>
    <property type="match status" value="1"/>
</dbReference>
<dbReference type="OrthoDB" id="6077919at2759"/>
<dbReference type="InterPro" id="IPR013087">
    <property type="entry name" value="Znf_C2H2_type"/>
</dbReference>
<dbReference type="Proteomes" id="UP000801492">
    <property type="component" value="Unassembled WGS sequence"/>
</dbReference>
<organism evidence="11 12">
    <name type="scientific">Ignelater luminosus</name>
    <name type="common">Cucubano</name>
    <name type="synonym">Pyrophorus luminosus</name>
    <dbReference type="NCBI Taxonomy" id="2038154"/>
    <lineage>
        <taxon>Eukaryota</taxon>
        <taxon>Metazoa</taxon>
        <taxon>Ecdysozoa</taxon>
        <taxon>Arthropoda</taxon>
        <taxon>Hexapoda</taxon>
        <taxon>Insecta</taxon>
        <taxon>Pterygota</taxon>
        <taxon>Neoptera</taxon>
        <taxon>Endopterygota</taxon>
        <taxon>Coleoptera</taxon>
        <taxon>Polyphaga</taxon>
        <taxon>Elateriformia</taxon>
        <taxon>Elateroidea</taxon>
        <taxon>Elateridae</taxon>
        <taxon>Agrypninae</taxon>
        <taxon>Pyrophorini</taxon>
        <taxon>Ignelater</taxon>
    </lineage>
</organism>
<keyword evidence="3" id="KW-0677">Repeat</keyword>
<dbReference type="SMART" id="SM00225">
    <property type="entry name" value="BTB"/>
    <property type="match status" value="1"/>
</dbReference>
<feature type="non-terminal residue" evidence="11">
    <location>
        <position position="374"/>
    </location>
</feature>
<feature type="region of interest" description="Disordered" evidence="8">
    <location>
        <begin position="304"/>
        <end position="356"/>
    </location>
</feature>
<dbReference type="Gene3D" id="3.30.160.60">
    <property type="entry name" value="Classic Zinc Finger"/>
    <property type="match status" value="1"/>
</dbReference>
<sequence length="374" mass="42194">MENIIREGELRLLTSETPCDVVLSCQGRKLTAHKLILSIASPVLQELLLHDSADTTVLIFPDVNGNTMSLILDYIYNGSTTISAHNLPEFLSTATFLRLQLDCDGLEKHKHLIKMDLSTNKEVSFEEEVSTNYLQSIKDLTKEIPFKRSLRKIPNLMPISSLQKSNSVATKKGLYNRVFPSPWCPRVVPLLADPREDYSVINDSLLIPHASKETSVEENDTNNNFQIRPINPPYLTNAIINNHTYSGKKETFLSHNRTNATFAPAALRTPPVNSSGSSPVHAEAEDEQKLKACEKSPSVIYQREVEKHSDHETLTAPRVNVDLKTESKENLNSPRTSETDEETVKKESKTDKQKPFKCQDCGKSFSQLRNYKYH</sequence>
<dbReference type="GO" id="GO:0008270">
    <property type="term" value="F:zinc ion binding"/>
    <property type="evidence" value="ECO:0007669"/>
    <property type="project" value="UniProtKB-KW"/>
</dbReference>
<evidence type="ECO:0000256" key="5">
    <source>
        <dbReference type="ARBA" id="ARBA00022833"/>
    </source>
</evidence>
<keyword evidence="12" id="KW-1185">Reference proteome</keyword>
<protein>
    <recommendedName>
        <fullName evidence="13">BTB domain-containing protein</fullName>
    </recommendedName>
</protein>
<dbReference type="InterPro" id="IPR011333">
    <property type="entry name" value="SKP1/BTB/POZ_sf"/>
</dbReference>
<dbReference type="PANTHER" id="PTHR24394:SF29">
    <property type="entry name" value="MYONEURIN"/>
    <property type="match status" value="1"/>
</dbReference>
<feature type="domain" description="BTB" evidence="9">
    <location>
        <begin position="19"/>
        <end position="84"/>
    </location>
</feature>
<feature type="compositionally biased region" description="Basic and acidic residues" evidence="8">
    <location>
        <begin position="304"/>
        <end position="313"/>
    </location>
</feature>
<dbReference type="InterPro" id="IPR000210">
    <property type="entry name" value="BTB/POZ_dom"/>
</dbReference>
<dbReference type="AlphaFoldDB" id="A0A8K0D625"/>